<organism evidence="1 2">
    <name type="scientific">Sinorhizobium terangae</name>
    <dbReference type="NCBI Taxonomy" id="110322"/>
    <lineage>
        <taxon>Bacteria</taxon>
        <taxon>Pseudomonadati</taxon>
        <taxon>Pseudomonadota</taxon>
        <taxon>Alphaproteobacteria</taxon>
        <taxon>Hyphomicrobiales</taxon>
        <taxon>Rhizobiaceae</taxon>
        <taxon>Sinorhizobium/Ensifer group</taxon>
        <taxon>Sinorhizobium</taxon>
    </lineage>
</organism>
<protein>
    <submittedName>
        <fullName evidence="1">Uncharacterized protein</fullName>
    </submittedName>
</protein>
<evidence type="ECO:0000313" key="2">
    <source>
        <dbReference type="Proteomes" id="UP000439983"/>
    </source>
</evidence>
<accession>A0A6N7LGS4</accession>
<reference evidence="1 2" key="1">
    <citation type="journal article" date="2013" name="Genome Biol.">
        <title>Comparative genomics of the core and accessory genomes of 48 Sinorhizobium strains comprising five genospecies.</title>
        <authorList>
            <person name="Sugawara M."/>
            <person name="Epstein B."/>
            <person name="Badgley B.D."/>
            <person name="Unno T."/>
            <person name="Xu L."/>
            <person name="Reese J."/>
            <person name="Gyaneshwar P."/>
            <person name="Denny R."/>
            <person name="Mudge J."/>
            <person name="Bharti A.K."/>
            <person name="Farmer A.D."/>
            <person name="May G.D."/>
            <person name="Woodward J.E."/>
            <person name="Medigue C."/>
            <person name="Vallenet D."/>
            <person name="Lajus A."/>
            <person name="Rouy Z."/>
            <person name="Martinez-Vaz B."/>
            <person name="Tiffin P."/>
            <person name="Young N.D."/>
            <person name="Sadowsky M.J."/>
        </authorList>
    </citation>
    <scope>NUCLEOTIDE SEQUENCE [LARGE SCALE GENOMIC DNA]</scope>
    <source>
        <strain evidence="1 2">USDA4894</strain>
    </source>
</reference>
<gene>
    <name evidence="1" type="ORF">GHK62_17115</name>
</gene>
<evidence type="ECO:0000313" key="1">
    <source>
        <dbReference type="EMBL" id="MQX16429.1"/>
    </source>
</evidence>
<dbReference type="AlphaFoldDB" id="A0A6N7LGS4"/>
<keyword evidence="2" id="KW-1185">Reference proteome</keyword>
<proteinExistence type="predicted"/>
<comment type="caution">
    <text evidence="1">The sequence shown here is derived from an EMBL/GenBank/DDBJ whole genome shotgun (WGS) entry which is preliminary data.</text>
</comment>
<sequence>MGTRDRDRRWGCEDAAGIAELLSNPRGQGSDDSICWNFWSFGATG</sequence>
<dbReference type="Proteomes" id="UP000439983">
    <property type="component" value="Unassembled WGS sequence"/>
</dbReference>
<dbReference type="RefSeq" id="WP_153440352.1">
    <property type="nucleotide sequence ID" value="NZ_JACIGA010000002.1"/>
</dbReference>
<dbReference type="EMBL" id="WITC01000061">
    <property type="protein sequence ID" value="MQX16429.1"/>
    <property type="molecule type" value="Genomic_DNA"/>
</dbReference>
<name>A0A6N7LGS4_SINTE</name>